<name>A0A323V1G5_9RHOO</name>
<feature type="domain" description="HTH araC/xylS-type" evidence="3">
    <location>
        <begin position="213"/>
        <end position="311"/>
    </location>
</feature>
<evidence type="ECO:0000256" key="2">
    <source>
        <dbReference type="ARBA" id="ARBA00023163"/>
    </source>
</evidence>
<dbReference type="RefSeq" id="WP_110523174.1">
    <property type="nucleotide sequence ID" value="NZ_QKOE01000002.1"/>
</dbReference>
<dbReference type="SUPFAM" id="SSF46689">
    <property type="entry name" value="Homeodomain-like"/>
    <property type="match status" value="2"/>
</dbReference>
<dbReference type="Pfam" id="PF01965">
    <property type="entry name" value="DJ-1_PfpI"/>
    <property type="match status" value="1"/>
</dbReference>
<dbReference type="EMBL" id="QKOE01000002">
    <property type="protein sequence ID" value="PZA17830.1"/>
    <property type="molecule type" value="Genomic_DNA"/>
</dbReference>
<evidence type="ECO:0000313" key="4">
    <source>
        <dbReference type="EMBL" id="PZA17830.1"/>
    </source>
</evidence>
<reference evidence="4 5" key="1">
    <citation type="submission" date="2018-06" db="EMBL/GenBank/DDBJ databases">
        <title>Azoarcus communis strain SWub3 genome.</title>
        <authorList>
            <person name="Zorraquino Salvo V."/>
            <person name="Toubiana D."/>
            <person name="Blumwald E."/>
        </authorList>
    </citation>
    <scope>NUCLEOTIDE SEQUENCE [LARGE SCALE GENOMIC DNA]</scope>
    <source>
        <strain evidence="4 5">SWub3</strain>
    </source>
</reference>
<evidence type="ECO:0000313" key="5">
    <source>
        <dbReference type="Proteomes" id="UP000248259"/>
    </source>
</evidence>
<protein>
    <submittedName>
        <fullName evidence="4">GlxA family transcriptional regulator</fullName>
    </submittedName>
</protein>
<evidence type="ECO:0000259" key="3">
    <source>
        <dbReference type="PROSITE" id="PS01124"/>
    </source>
</evidence>
<dbReference type="GO" id="GO:0003700">
    <property type="term" value="F:DNA-binding transcription factor activity"/>
    <property type="evidence" value="ECO:0007669"/>
    <property type="project" value="InterPro"/>
</dbReference>
<keyword evidence="2" id="KW-0804">Transcription</keyword>
<dbReference type="OrthoDB" id="9177852at2"/>
<gene>
    <name evidence="4" type="ORF">DNK49_04730</name>
</gene>
<accession>A0A323V1G5</accession>
<proteinExistence type="predicted"/>
<keyword evidence="1" id="KW-0805">Transcription regulation</keyword>
<dbReference type="InterPro" id="IPR052158">
    <property type="entry name" value="INH-QAR"/>
</dbReference>
<dbReference type="Pfam" id="PF12833">
    <property type="entry name" value="HTH_18"/>
    <property type="match status" value="1"/>
</dbReference>
<dbReference type="InterPro" id="IPR009057">
    <property type="entry name" value="Homeodomain-like_sf"/>
</dbReference>
<dbReference type="SMART" id="SM00342">
    <property type="entry name" value="HTH_ARAC"/>
    <property type="match status" value="1"/>
</dbReference>
<dbReference type="CDD" id="cd03137">
    <property type="entry name" value="GATase1_AraC_1"/>
    <property type="match status" value="1"/>
</dbReference>
<dbReference type="Gene3D" id="1.10.10.60">
    <property type="entry name" value="Homeodomain-like"/>
    <property type="match status" value="1"/>
</dbReference>
<organism evidence="4 5">
    <name type="scientific">Parazoarcus communis SWub3 = DSM 12120</name>
    <dbReference type="NCBI Taxonomy" id="1121029"/>
    <lineage>
        <taxon>Bacteria</taxon>
        <taxon>Pseudomonadati</taxon>
        <taxon>Pseudomonadota</taxon>
        <taxon>Betaproteobacteria</taxon>
        <taxon>Rhodocyclales</taxon>
        <taxon>Zoogloeaceae</taxon>
        <taxon>Parazoarcus</taxon>
    </lineage>
</organism>
<dbReference type="GO" id="GO:0043565">
    <property type="term" value="F:sequence-specific DNA binding"/>
    <property type="evidence" value="ECO:0007669"/>
    <property type="project" value="InterPro"/>
</dbReference>
<dbReference type="AlphaFoldDB" id="A0A323V1G5"/>
<dbReference type="Proteomes" id="UP000248259">
    <property type="component" value="Unassembled WGS sequence"/>
</dbReference>
<dbReference type="Gene3D" id="3.40.50.880">
    <property type="match status" value="1"/>
</dbReference>
<dbReference type="InterPro" id="IPR002818">
    <property type="entry name" value="DJ-1/PfpI"/>
</dbReference>
<dbReference type="InterPro" id="IPR029062">
    <property type="entry name" value="Class_I_gatase-like"/>
</dbReference>
<dbReference type="PANTHER" id="PTHR43130:SF3">
    <property type="entry name" value="HTH-TYPE TRANSCRIPTIONAL REGULATOR RV1931C"/>
    <property type="match status" value="1"/>
</dbReference>
<dbReference type="PROSITE" id="PS01124">
    <property type="entry name" value="HTH_ARAC_FAMILY_2"/>
    <property type="match status" value="1"/>
</dbReference>
<dbReference type="InterPro" id="IPR018060">
    <property type="entry name" value="HTH_AraC"/>
</dbReference>
<sequence length="313" mass="34184">MARKLVFVVFPNFQLLDVAGPIAAFEMANRMKPKTYELTLASQEGSTVESSAGTMLLTTSFAQVFDADTVIAVGGEGVIEATTSVEMLTFIRDLSQKARRVASVCSGAYLLASAGLLNGRKATTHWRRSADFKRRFPDVSLDEDRIYVNDGNLWTSAGISAGIDLSLALIADDLGEQIARHVARQLVVYYRRPGGQSQYSALLDMGMGDGRFAGLLDYIRSNLEKRLSVCDLADQTCMSPRHFARCFSSEIGTTPARAVELLRVEAASAALESGNGSVQVVARQCGFTDVERMRRAFIRLKGVPPSAVKRHFR</sequence>
<dbReference type="PANTHER" id="PTHR43130">
    <property type="entry name" value="ARAC-FAMILY TRANSCRIPTIONAL REGULATOR"/>
    <property type="match status" value="1"/>
</dbReference>
<keyword evidence="5" id="KW-1185">Reference proteome</keyword>
<dbReference type="SUPFAM" id="SSF52317">
    <property type="entry name" value="Class I glutamine amidotransferase-like"/>
    <property type="match status" value="1"/>
</dbReference>
<evidence type="ECO:0000256" key="1">
    <source>
        <dbReference type="ARBA" id="ARBA00023015"/>
    </source>
</evidence>
<comment type="caution">
    <text evidence="4">The sequence shown here is derived from an EMBL/GenBank/DDBJ whole genome shotgun (WGS) entry which is preliminary data.</text>
</comment>